<evidence type="ECO:0000313" key="4">
    <source>
        <dbReference type="Proteomes" id="UP001058098"/>
    </source>
</evidence>
<accession>A0ABY5QVI3</accession>
<dbReference type="InterPro" id="IPR015421">
    <property type="entry name" value="PyrdxlP-dep_Trfase_major"/>
</dbReference>
<dbReference type="GO" id="GO:0016740">
    <property type="term" value="F:transferase activity"/>
    <property type="evidence" value="ECO:0007669"/>
    <property type="project" value="UniProtKB-KW"/>
</dbReference>
<dbReference type="RefSeq" id="WP_258119845.1">
    <property type="nucleotide sequence ID" value="NZ_CP062229.1"/>
</dbReference>
<dbReference type="PANTHER" id="PTHR32328:SF0">
    <property type="entry name" value="L-SERYL-TRNA(SEC) SELENIUM TRANSFERASE"/>
    <property type="match status" value="1"/>
</dbReference>
<comment type="cofactor">
    <cofactor evidence="1">
        <name>pyridoxal 5'-phosphate</name>
        <dbReference type="ChEBI" id="CHEBI:597326"/>
    </cofactor>
</comment>
<keyword evidence="3" id="KW-0808">Transferase</keyword>
<keyword evidence="2" id="KW-0663">Pyridoxal phosphate</keyword>
<reference evidence="3" key="1">
    <citation type="submission" date="2020-09" db="EMBL/GenBank/DDBJ databases">
        <title>Rhizobia associated with sainfoin plants.</title>
        <authorList>
            <person name="Asharfi S."/>
            <person name="Kuzmanovic N."/>
            <person name="Bunk B."/>
            <person name="Sproeer C."/>
            <person name="Becker M."/>
            <person name="Thuenen T."/>
        </authorList>
    </citation>
    <scope>NUCLEOTIDE SEQUENCE</scope>
    <source>
        <strain evidence="3">OM4</strain>
    </source>
</reference>
<evidence type="ECO:0000313" key="3">
    <source>
        <dbReference type="EMBL" id="UVC15180.1"/>
    </source>
</evidence>
<gene>
    <name evidence="3" type="ORF">IHQ72_32210</name>
</gene>
<protein>
    <submittedName>
        <fullName evidence="3">PLP-dependent transferase</fullName>
    </submittedName>
</protein>
<name>A0ABY5QVI3_9HYPH</name>
<dbReference type="InterPro" id="IPR015424">
    <property type="entry name" value="PyrdxlP-dep_Trfase"/>
</dbReference>
<organism evidence="3 4">
    <name type="scientific">Mesorhizobium onobrychidis</name>
    <dbReference type="NCBI Taxonomy" id="2775404"/>
    <lineage>
        <taxon>Bacteria</taxon>
        <taxon>Pseudomonadati</taxon>
        <taxon>Pseudomonadota</taxon>
        <taxon>Alphaproteobacteria</taxon>
        <taxon>Hyphomicrobiales</taxon>
        <taxon>Phyllobacteriaceae</taxon>
        <taxon>Mesorhizobium</taxon>
    </lineage>
</organism>
<dbReference type="Gene3D" id="3.40.640.10">
    <property type="entry name" value="Type I PLP-dependent aspartate aminotransferase-like (Major domain)"/>
    <property type="match status" value="1"/>
</dbReference>
<dbReference type="PANTHER" id="PTHR32328">
    <property type="entry name" value="L-SERYL-TRNA(SEC) SELENIUM TRANSFERASE"/>
    <property type="match status" value="1"/>
</dbReference>
<dbReference type="EMBL" id="CP062229">
    <property type="protein sequence ID" value="UVC15180.1"/>
    <property type="molecule type" value="Genomic_DNA"/>
</dbReference>
<sequence>MSSALTGILPLGEGRSALAARSPGWIYRDLGVEPIINCTGVRTSYGGCNQTAEVLAAMVAASEAFVDVDELQEAIARRLSRLTGAEWGIVTAGSVAALSLAVAACVAGNNPEKMLLLPHDFGRTVLVAYDQRMPYEHAIRAVGCSVTPIKTPLEIGNYSSEKAAAICLVGHDIAVSTLPFEETASFAKRQGIPLIVDAAGLAPRFPNEWLAGGADLIVHSGGKYIRGPQSTGFLIGDEALCRAAFLNGPPHQSFGRSMKVGKDEMVAAYVALERWVQDDELSRRMLSWRDCIHAMLEQFRLSPLVEIEILEPDGAFCNPRLAISWADLDHLPTAHLVADRLSKARPRIILHDYWLRPRRIIVDPTNLTIDEARIVADSIIASLSKPPDEFSRSAEEPAANVDGTWDIAISFLFGASQHRWCLKQLGNHVTGRHFGDLSSGPARGQIHGASVSLISEVAGDPMTRHFAFEGTVCRNTMSGSVCLGAATAKHAGSTFKRQFGAATWSAVRRSPEQERE</sequence>
<evidence type="ECO:0000256" key="1">
    <source>
        <dbReference type="ARBA" id="ARBA00001933"/>
    </source>
</evidence>
<evidence type="ECO:0000256" key="2">
    <source>
        <dbReference type="ARBA" id="ARBA00022898"/>
    </source>
</evidence>
<keyword evidence="4" id="KW-1185">Reference proteome</keyword>
<dbReference type="Proteomes" id="UP001058098">
    <property type="component" value="Chromosome"/>
</dbReference>
<proteinExistence type="predicted"/>
<dbReference type="SUPFAM" id="SSF53383">
    <property type="entry name" value="PLP-dependent transferases"/>
    <property type="match status" value="1"/>
</dbReference>